<evidence type="ECO:0000256" key="1">
    <source>
        <dbReference type="ARBA" id="ARBA00023015"/>
    </source>
</evidence>
<feature type="domain" description="HTH araC/xylS-type" evidence="4">
    <location>
        <begin position="187"/>
        <end position="285"/>
    </location>
</feature>
<dbReference type="PANTHER" id="PTHR46796:SF13">
    <property type="entry name" value="HTH-TYPE TRANSCRIPTIONAL ACTIVATOR RHAS"/>
    <property type="match status" value="1"/>
</dbReference>
<name>A0A2N5XZ42_9GAMM</name>
<dbReference type="InterPro" id="IPR050204">
    <property type="entry name" value="AraC_XylS_family_regulators"/>
</dbReference>
<dbReference type="GO" id="GO:0043565">
    <property type="term" value="F:sequence-specific DNA binding"/>
    <property type="evidence" value="ECO:0007669"/>
    <property type="project" value="InterPro"/>
</dbReference>
<gene>
    <name evidence="5" type="ORF">CWI75_15355</name>
</gene>
<dbReference type="GO" id="GO:0003700">
    <property type="term" value="F:DNA-binding transcription factor activity"/>
    <property type="evidence" value="ECO:0007669"/>
    <property type="project" value="InterPro"/>
</dbReference>
<protein>
    <recommendedName>
        <fullName evidence="4">HTH araC/xylS-type domain-containing protein</fullName>
    </recommendedName>
</protein>
<organism evidence="5 6">
    <name type="scientific">Kineobactrum sediminis</name>
    <dbReference type="NCBI Taxonomy" id="1905677"/>
    <lineage>
        <taxon>Bacteria</taxon>
        <taxon>Pseudomonadati</taxon>
        <taxon>Pseudomonadota</taxon>
        <taxon>Gammaproteobacteria</taxon>
        <taxon>Cellvibrionales</taxon>
        <taxon>Halieaceae</taxon>
        <taxon>Kineobactrum</taxon>
    </lineage>
</organism>
<dbReference type="AlphaFoldDB" id="A0A2N5XZ42"/>
<keyword evidence="2" id="KW-0238">DNA-binding</keyword>
<evidence type="ECO:0000259" key="4">
    <source>
        <dbReference type="PROSITE" id="PS01124"/>
    </source>
</evidence>
<evidence type="ECO:0000313" key="6">
    <source>
        <dbReference type="Proteomes" id="UP000234845"/>
    </source>
</evidence>
<dbReference type="RefSeq" id="WP_101522413.1">
    <property type="nucleotide sequence ID" value="NZ_PKLZ01000013.1"/>
</dbReference>
<dbReference type="OrthoDB" id="5949386at2"/>
<dbReference type="PROSITE" id="PS00041">
    <property type="entry name" value="HTH_ARAC_FAMILY_1"/>
    <property type="match status" value="1"/>
</dbReference>
<keyword evidence="1" id="KW-0805">Transcription regulation</keyword>
<keyword evidence="6" id="KW-1185">Reference proteome</keyword>
<dbReference type="PANTHER" id="PTHR46796">
    <property type="entry name" value="HTH-TYPE TRANSCRIPTIONAL ACTIVATOR RHAS-RELATED"/>
    <property type="match status" value="1"/>
</dbReference>
<reference evidence="6" key="1">
    <citation type="submission" date="2017-11" db="EMBL/GenBank/DDBJ databases">
        <title>The draft genome sequence of Chromatocurvus sp. F02.</title>
        <authorList>
            <person name="Du Z.-J."/>
            <person name="Chang Y.-Q."/>
        </authorList>
    </citation>
    <scope>NUCLEOTIDE SEQUENCE [LARGE SCALE GENOMIC DNA]</scope>
    <source>
        <strain evidence="6">F02</strain>
    </source>
</reference>
<evidence type="ECO:0000256" key="3">
    <source>
        <dbReference type="ARBA" id="ARBA00023163"/>
    </source>
</evidence>
<evidence type="ECO:0000256" key="2">
    <source>
        <dbReference type="ARBA" id="ARBA00023125"/>
    </source>
</evidence>
<dbReference type="EMBL" id="PKLZ01000013">
    <property type="protein sequence ID" value="PLW81407.1"/>
    <property type="molecule type" value="Genomic_DNA"/>
</dbReference>
<comment type="caution">
    <text evidence="5">The sequence shown here is derived from an EMBL/GenBank/DDBJ whole genome shotgun (WGS) entry which is preliminary data.</text>
</comment>
<accession>A0A2N5XZ42</accession>
<dbReference type="SMART" id="SM00342">
    <property type="entry name" value="HTH_ARAC"/>
    <property type="match status" value="1"/>
</dbReference>
<keyword evidence="3" id="KW-0804">Transcription</keyword>
<evidence type="ECO:0000313" key="5">
    <source>
        <dbReference type="EMBL" id="PLW81407.1"/>
    </source>
</evidence>
<dbReference type="InterPro" id="IPR018060">
    <property type="entry name" value="HTH_AraC"/>
</dbReference>
<dbReference type="PROSITE" id="PS01124">
    <property type="entry name" value="HTH_ARAC_FAMILY_2"/>
    <property type="match status" value="1"/>
</dbReference>
<dbReference type="SUPFAM" id="SSF46689">
    <property type="entry name" value="Homeodomain-like"/>
    <property type="match status" value="2"/>
</dbReference>
<dbReference type="Gene3D" id="1.10.10.60">
    <property type="entry name" value="Homeodomain-like"/>
    <property type="match status" value="2"/>
</dbReference>
<sequence>MNLRDLVANSLRTELTWCEAHRAAPFQSGWRLDPFLVLIIPLDTAYTLKVEPSGEAIKTYRAQPGELLIAPPGIRHAFEADTCTIRGINVKYSVFGGIDLISFYTLPNLLTGEIATQAREVIESLVGISGRRSTLYPVPQSNQEMELDLSSIVAERCLLLQLLKLILAYSRPNPRGGTRLSDLSRVQPALGIIHDRLLDEVPVDFLSNACGLSERRFRTVFKQAVGRAPHQYRLGKRIELAMKMLMTPELSVTEIANQLRFHDLSHFTKTFKRECGLSPQFYRMDLKRKIGR</sequence>
<dbReference type="InterPro" id="IPR009057">
    <property type="entry name" value="Homeodomain-like_sf"/>
</dbReference>
<dbReference type="InterPro" id="IPR018062">
    <property type="entry name" value="HTH_AraC-typ_CS"/>
</dbReference>
<proteinExistence type="predicted"/>
<dbReference type="Proteomes" id="UP000234845">
    <property type="component" value="Unassembled WGS sequence"/>
</dbReference>
<dbReference type="Pfam" id="PF12833">
    <property type="entry name" value="HTH_18"/>
    <property type="match status" value="1"/>
</dbReference>